<evidence type="ECO:0000313" key="2">
    <source>
        <dbReference type="EMBL" id="RVW50924.1"/>
    </source>
</evidence>
<protein>
    <recommendedName>
        <fullName evidence="1">GAG-pre-integrase domain-containing protein</fullName>
    </recommendedName>
</protein>
<dbReference type="Pfam" id="PF13976">
    <property type="entry name" value="gag_pre-integrs"/>
    <property type="match status" value="1"/>
</dbReference>
<evidence type="ECO:0000313" key="3">
    <source>
        <dbReference type="Proteomes" id="UP000288805"/>
    </source>
</evidence>
<name>A0A438ET35_VITVI</name>
<accession>A0A438ET35</accession>
<dbReference type="AlphaFoldDB" id="A0A438ET35"/>
<dbReference type="Proteomes" id="UP000288805">
    <property type="component" value="Unassembled WGS sequence"/>
</dbReference>
<comment type="caution">
    <text evidence="2">The sequence shown here is derived from an EMBL/GenBank/DDBJ whole genome shotgun (WGS) entry which is preliminary data.</text>
</comment>
<evidence type="ECO:0000259" key="1">
    <source>
        <dbReference type="Pfam" id="PF13976"/>
    </source>
</evidence>
<organism evidence="2 3">
    <name type="scientific">Vitis vinifera</name>
    <name type="common">Grape</name>
    <dbReference type="NCBI Taxonomy" id="29760"/>
    <lineage>
        <taxon>Eukaryota</taxon>
        <taxon>Viridiplantae</taxon>
        <taxon>Streptophyta</taxon>
        <taxon>Embryophyta</taxon>
        <taxon>Tracheophyta</taxon>
        <taxon>Spermatophyta</taxon>
        <taxon>Magnoliopsida</taxon>
        <taxon>eudicotyledons</taxon>
        <taxon>Gunneridae</taxon>
        <taxon>Pentapetalae</taxon>
        <taxon>rosids</taxon>
        <taxon>Vitales</taxon>
        <taxon>Vitaceae</taxon>
        <taxon>Viteae</taxon>
        <taxon>Vitis</taxon>
    </lineage>
</organism>
<dbReference type="InterPro" id="IPR025724">
    <property type="entry name" value="GAG-pre-integrase_dom"/>
</dbReference>
<dbReference type="PANTHER" id="PTHR34222:SF99">
    <property type="entry name" value="PROTEIN, PUTATIVE-RELATED"/>
    <property type="match status" value="1"/>
</dbReference>
<feature type="domain" description="GAG-pre-integrase" evidence="1">
    <location>
        <begin position="224"/>
        <end position="271"/>
    </location>
</feature>
<proteinExistence type="predicted"/>
<sequence>MMEPIPPLTKERQRTINNGISPLSDSIVLSESNLTSANANTGNFASKGKRQRPQCTHCGLQGHSIDKCYKLHGYPPGYKPKLHNALGHAHTNQASILSNDSTPSESMLGNLSSTQCQQLIALLSSQLQWNSTALMESQPQESPYMSCFSGKVILSSSISHIPISSYSWALDTGATHHVCCSLILFKTSSLSHNSTVTLPNGHSVVVTRDRMQRKMIGMGRCSGNLYVLDPTNLFPISSSVTVVCNYASKTEHELWHYRLCHLSYNRLNSLKDPYSKPLLIRIGLLVKIQEDPSMGFAFFLENHLFYGSLKNKVQFHARQLRQNIE</sequence>
<reference evidence="2 3" key="1">
    <citation type="journal article" date="2018" name="PLoS Genet.">
        <title>Population sequencing reveals clonal diversity and ancestral inbreeding in the grapevine cultivar Chardonnay.</title>
        <authorList>
            <person name="Roach M.J."/>
            <person name="Johnson D.L."/>
            <person name="Bohlmann J."/>
            <person name="van Vuuren H.J."/>
            <person name="Jones S.J."/>
            <person name="Pretorius I.S."/>
            <person name="Schmidt S.A."/>
            <person name="Borneman A.R."/>
        </authorList>
    </citation>
    <scope>NUCLEOTIDE SEQUENCE [LARGE SCALE GENOMIC DNA]</scope>
    <source>
        <strain evidence="3">cv. Chardonnay</strain>
        <tissue evidence="2">Leaf</tissue>
    </source>
</reference>
<gene>
    <name evidence="2" type="ORF">CK203_071361</name>
</gene>
<dbReference type="EMBL" id="QGNW01001190">
    <property type="protein sequence ID" value="RVW50924.1"/>
    <property type="molecule type" value="Genomic_DNA"/>
</dbReference>
<dbReference type="PANTHER" id="PTHR34222">
    <property type="entry name" value="GAG_PRE-INTEGRS DOMAIN-CONTAINING PROTEIN"/>
    <property type="match status" value="1"/>
</dbReference>